<keyword evidence="1" id="KW-0812">Transmembrane</keyword>
<dbReference type="SUPFAM" id="SSF49265">
    <property type="entry name" value="Fibronectin type III"/>
    <property type="match status" value="2"/>
</dbReference>
<name>A0ABV0WEA8_9TELE</name>
<reference evidence="3 4" key="1">
    <citation type="submission" date="2021-06" db="EMBL/GenBank/DDBJ databases">
        <authorList>
            <person name="Palmer J.M."/>
        </authorList>
    </citation>
    <scope>NUCLEOTIDE SEQUENCE [LARGE SCALE GENOMIC DNA]</scope>
    <source>
        <strain evidence="3 4">XR_2019</strain>
        <tissue evidence="3">Muscle</tissue>
    </source>
</reference>
<keyword evidence="1" id="KW-0472">Membrane</keyword>
<sequence>YEVRVEACTVLGCSSSDWSSVLTLEAPPAGQPAPLLDLTSDPPTGLRTSFLLTWSPPAQLNGRILHYEVYRRQSALDTDKTGTATVVYKNISTSFKDGGLQPYTAYQYQVWAVNSAGYASSPWVSGRTGPAPPQGVGVPVVLDVSATSAVVGISPPAQPNGIVSLFRVFSVDQNNRTLRAHPINRHSMVCVLTRSTGWESRLAPVISRGPVRELHTLAAPPADQRPPRLITLTSRSVQVEWNEPVAPNGVIDSCELHLRSSCPPPPQPIPSACTEGPTEICFFGKKWSYNVTGLQPYSTYELSVACFNNMGSTASNWTAVSTLSEPPQYVSPFSVDSNLTVIWLDWTGTFSLNSYLKEYTVTESQLRVYTGFYSYLHIPRTSQKTLSFQVTCITDSGSASTPTIRYSPATGLGPLEPVDGDKQGVSIPATPVYSELWFILLFALLGLFLLAILIGLLLKRALRKNPSARERPPLVMLQKTRKAGGDMYM</sequence>
<accession>A0ABV0WEA8</accession>
<evidence type="ECO:0000256" key="1">
    <source>
        <dbReference type="SAM" id="Phobius"/>
    </source>
</evidence>
<dbReference type="SMART" id="SM00060">
    <property type="entry name" value="FN3"/>
    <property type="match status" value="2"/>
</dbReference>
<dbReference type="PANTHER" id="PTHR46957:SF3">
    <property type="entry name" value="CYTOKINE RECEPTOR"/>
    <property type="match status" value="1"/>
</dbReference>
<dbReference type="InterPro" id="IPR003961">
    <property type="entry name" value="FN3_dom"/>
</dbReference>
<dbReference type="CDD" id="cd00063">
    <property type="entry name" value="FN3"/>
    <property type="match status" value="2"/>
</dbReference>
<dbReference type="PROSITE" id="PS50853">
    <property type="entry name" value="FN3"/>
    <property type="match status" value="3"/>
</dbReference>
<dbReference type="InterPro" id="IPR036116">
    <property type="entry name" value="FN3_sf"/>
</dbReference>
<feature type="non-terminal residue" evidence="3">
    <location>
        <position position="489"/>
    </location>
</feature>
<feature type="transmembrane region" description="Helical" evidence="1">
    <location>
        <begin position="436"/>
        <end position="458"/>
    </location>
</feature>
<protein>
    <recommendedName>
        <fullName evidence="2">Fibronectin type-III domain-containing protein</fullName>
    </recommendedName>
</protein>
<dbReference type="PANTHER" id="PTHR46957">
    <property type="entry name" value="CYTOKINE RECEPTOR"/>
    <property type="match status" value="1"/>
</dbReference>
<evidence type="ECO:0000313" key="3">
    <source>
        <dbReference type="EMBL" id="MEQ2267766.1"/>
    </source>
</evidence>
<gene>
    <name evidence="3" type="ORF">XENORESO_010183</name>
</gene>
<feature type="domain" description="Fibronectin type-III" evidence="2">
    <location>
        <begin position="1"/>
        <end position="29"/>
    </location>
</feature>
<proteinExistence type="predicted"/>
<keyword evidence="1" id="KW-1133">Transmembrane helix</keyword>
<feature type="domain" description="Fibronectin type-III" evidence="2">
    <location>
        <begin position="220"/>
        <end position="328"/>
    </location>
</feature>
<evidence type="ECO:0000313" key="4">
    <source>
        <dbReference type="Proteomes" id="UP001444071"/>
    </source>
</evidence>
<evidence type="ECO:0000259" key="2">
    <source>
        <dbReference type="PROSITE" id="PS50853"/>
    </source>
</evidence>
<keyword evidence="4" id="KW-1185">Reference proteome</keyword>
<dbReference type="Proteomes" id="UP001444071">
    <property type="component" value="Unassembled WGS sequence"/>
</dbReference>
<dbReference type="EMBL" id="JAHRIM010043192">
    <property type="protein sequence ID" value="MEQ2267766.1"/>
    <property type="molecule type" value="Genomic_DNA"/>
</dbReference>
<dbReference type="InterPro" id="IPR050713">
    <property type="entry name" value="RTP_Phos/Ushers"/>
</dbReference>
<dbReference type="Pfam" id="PF00041">
    <property type="entry name" value="fn3"/>
    <property type="match status" value="2"/>
</dbReference>
<comment type="caution">
    <text evidence="3">The sequence shown here is derived from an EMBL/GenBank/DDBJ whole genome shotgun (WGS) entry which is preliminary data.</text>
</comment>
<dbReference type="Gene3D" id="2.60.40.10">
    <property type="entry name" value="Immunoglobulins"/>
    <property type="match status" value="2"/>
</dbReference>
<organism evidence="3 4">
    <name type="scientific">Xenotaenia resolanae</name>
    <dbReference type="NCBI Taxonomy" id="208358"/>
    <lineage>
        <taxon>Eukaryota</taxon>
        <taxon>Metazoa</taxon>
        <taxon>Chordata</taxon>
        <taxon>Craniata</taxon>
        <taxon>Vertebrata</taxon>
        <taxon>Euteleostomi</taxon>
        <taxon>Actinopterygii</taxon>
        <taxon>Neopterygii</taxon>
        <taxon>Teleostei</taxon>
        <taxon>Neoteleostei</taxon>
        <taxon>Acanthomorphata</taxon>
        <taxon>Ovalentaria</taxon>
        <taxon>Atherinomorphae</taxon>
        <taxon>Cyprinodontiformes</taxon>
        <taxon>Goodeidae</taxon>
        <taxon>Xenotaenia</taxon>
    </lineage>
</organism>
<feature type="non-terminal residue" evidence="3">
    <location>
        <position position="1"/>
    </location>
</feature>
<feature type="domain" description="Fibronectin type-III" evidence="2">
    <location>
        <begin position="34"/>
        <end position="134"/>
    </location>
</feature>
<dbReference type="InterPro" id="IPR013783">
    <property type="entry name" value="Ig-like_fold"/>
</dbReference>